<evidence type="ECO:0000313" key="2">
    <source>
        <dbReference type="Proteomes" id="UP000244880"/>
    </source>
</evidence>
<keyword evidence="2" id="KW-1185">Reference proteome</keyword>
<reference evidence="1 2" key="1">
    <citation type="submission" date="2018-03" db="EMBL/GenBank/DDBJ databases">
        <authorList>
            <person name="Keele B.F."/>
        </authorList>
    </citation>
    <scope>NUCLEOTIDE SEQUENCE [LARGE SCALE GENOMIC DNA]</scope>
    <source>
        <strain evidence="1 2">CECT 8599</strain>
    </source>
</reference>
<dbReference type="AlphaFoldDB" id="A0A2R8B9H5"/>
<proteinExistence type="predicted"/>
<accession>A0A2R8B9H5</accession>
<protein>
    <submittedName>
        <fullName evidence="1">Uncharacterized protein</fullName>
    </submittedName>
</protein>
<dbReference type="EMBL" id="OMOR01000001">
    <property type="protein sequence ID" value="SPH19687.1"/>
    <property type="molecule type" value="Genomic_DNA"/>
</dbReference>
<name>A0A2R8B9H5_9RHOB</name>
<dbReference type="Proteomes" id="UP000244880">
    <property type="component" value="Unassembled WGS sequence"/>
</dbReference>
<sequence length="146" mass="15850">MATGLMMVGMTASAGHTSACTNIWNWMQPPIDTEHIQPAGQQLEGTTGPAQCGMSLLISGARSSHCAYPFEYRADVAQKVFDDLAQLMTHCVGPEVTERTGKNGVNHPDSYDQKTFQAYNGSVSLSLKDKGNLNQTYIFLRFDAAS</sequence>
<organism evidence="1 2">
    <name type="scientific">Ascidiaceihabitans donghaensis</name>
    <dbReference type="NCBI Taxonomy" id="1510460"/>
    <lineage>
        <taxon>Bacteria</taxon>
        <taxon>Pseudomonadati</taxon>
        <taxon>Pseudomonadota</taxon>
        <taxon>Alphaproteobacteria</taxon>
        <taxon>Rhodobacterales</taxon>
        <taxon>Paracoccaceae</taxon>
        <taxon>Ascidiaceihabitans</taxon>
    </lineage>
</organism>
<evidence type="ECO:0000313" key="1">
    <source>
        <dbReference type="EMBL" id="SPH19687.1"/>
    </source>
</evidence>
<gene>
    <name evidence="1" type="ORF">ASD8599_00423</name>
</gene>